<evidence type="ECO:0000256" key="1">
    <source>
        <dbReference type="SAM" id="MobiDB-lite"/>
    </source>
</evidence>
<accession>A0A9E7KPA7</accession>
<dbReference type="AlphaFoldDB" id="A0A9E7KPA7"/>
<organism evidence="2 3">
    <name type="scientific">Musa troglodytarum</name>
    <name type="common">fe'i banana</name>
    <dbReference type="NCBI Taxonomy" id="320322"/>
    <lineage>
        <taxon>Eukaryota</taxon>
        <taxon>Viridiplantae</taxon>
        <taxon>Streptophyta</taxon>
        <taxon>Embryophyta</taxon>
        <taxon>Tracheophyta</taxon>
        <taxon>Spermatophyta</taxon>
        <taxon>Magnoliopsida</taxon>
        <taxon>Liliopsida</taxon>
        <taxon>Zingiberales</taxon>
        <taxon>Musaceae</taxon>
        <taxon>Musa</taxon>
    </lineage>
</organism>
<protein>
    <submittedName>
        <fullName evidence="2">Nitrate transporter</fullName>
    </submittedName>
</protein>
<dbReference type="OrthoDB" id="8904098at2759"/>
<feature type="region of interest" description="Disordered" evidence="1">
    <location>
        <begin position="82"/>
        <end position="103"/>
    </location>
</feature>
<name>A0A9E7KPA7_9LILI</name>
<dbReference type="InterPro" id="IPR036259">
    <property type="entry name" value="MFS_trans_sf"/>
</dbReference>
<evidence type="ECO:0000313" key="3">
    <source>
        <dbReference type="Proteomes" id="UP001055439"/>
    </source>
</evidence>
<reference evidence="2" key="1">
    <citation type="submission" date="2022-05" db="EMBL/GenBank/DDBJ databases">
        <title>The Musa troglodytarum L. genome provides insights into the mechanism of non-climacteric behaviour and enrichment of carotenoids.</title>
        <authorList>
            <person name="Wang J."/>
        </authorList>
    </citation>
    <scope>NUCLEOTIDE SEQUENCE</scope>
    <source>
        <tissue evidence="2">Leaf</tissue>
    </source>
</reference>
<dbReference type="Proteomes" id="UP001055439">
    <property type="component" value="Chromosome 8"/>
</dbReference>
<feature type="non-terminal residue" evidence="2">
    <location>
        <position position="1"/>
    </location>
</feature>
<dbReference type="PANTHER" id="PTHR11654">
    <property type="entry name" value="OLIGOPEPTIDE TRANSPORTER-RELATED"/>
    <property type="match status" value="1"/>
</dbReference>
<evidence type="ECO:0000313" key="2">
    <source>
        <dbReference type="EMBL" id="URE28673.1"/>
    </source>
</evidence>
<dbReference type="Gene3D" id="1.20.1250.20">
    <property type="entry name" value="MFS general substrate transporter like domains"/>
    <property type="match status" value="1"/>
</dbReference>
<gene>
    <name evidence="2" type="ORF">MUK42_26211</name>
</gene>
<sequence>GNEIFEKLGALGTITNLVVYLTAVFHLRSITTATIVNVFNGTTNLAPVLGAFLADTYLGRYATLGLASVASQLVLHSDSSPVSVEPYHSSLSGKKNTAYGAKL</sequence>
<proteinExistence type="predicted"/>
<keyword evidence="3" id="KW-1185">Reference proteome</keyword>
<dbReference type="EMBL" id="CP097510">
    <property type="protein sequence ID" value="URE28673.1"/>
    <property type="molecule type" value="Genomic_DNA"/>
</dbReference>